<dbReference type="GO" id="GO:0035145">
    <property type="term" value="C:exon-exon junction complex"/>
    <property type="evidence" value="ECO:0007669"/>
    <property type="project" value="InterPro"/>
</dbReference>
<evidence type="ECO:0000313" key="4">
    <source>
        <dbReference type="EMBL" id="KAF5369403.1"/>
    </source>
</evidence>
<gene>
    <name evidence="4" type="ORF">D9758_002621</name>
</gene>
<dbReference type="SUPFAM" id="SSF51182">
    <property type="entry name" value="RmlC-like cupins"/>
    <property type="match status" value="1"/>
</dbReference>
<protein>
    <submittedName>
        <fullName evidence="4">Uncharacterized protein</fullName>
    </submittedName>
</protein>
<dbReference type="Pfam" id="PF02792">
    <property type="entry name" value="Mago_nashi"/>
    <property type="match status" value="1"/>
</dbReference>
<evidence type="ECO:0000256" key="3">
    <source>
        <dbReference type="ARBA" id="ARBA00023242"/>
    </source>
</evidence>
<dbReference type="InterPro" id="IPR014710">
    <property type="entry name" value="RmlC-like_jellyroll"/>
</dbReference>
<organism evidence="4 5">
    <name type="scientific">Tetrapyrgos nigripes</name>
    <dbReference type="NCBI Taxonomy" id="182062"/>
    <lineage>
        <taxon>Eukaryota</taxon>
        <taxon>Fungi</taxon>
        <taxon>Dikarya</taxon>
        <taxon>Basidiomycota</taxon>
        <taxon>Agaricomycotina</taxon>
        <taxon>Agaricomycetes</taxon>
        <taxon>Agaricomycetidae</taxon>
        <taxon>Agaricales</taxon>
        <taxon>Marasmiineae</taxon>
        <taxon>Marasmiaceae</taxon>
        <taxon>Tetrapyrgos</taxon>
    </lineage>
</organism>
<dbReference type="InterPro" id="IPR036605">
    <property type="entry name" value="Mago_nashi_sf"/>
</dbReference>
<dbReference type="InterPro" id="IPR004023">
    <property type="entry name" value="Mago_nashi"/>
</dbReference>
<dbReference type="PANTHER" id="PTHR12638:SF0">
    <property type="entry name" value="MAGO HOMOLOG, EXON JUNCTION COMPLEX SUBUNIT-RELATED"/>
    <property type="match status" value="1"/>
</dbReference>
<evidence type="ECO:0000256" key="1">
    <source>
        <dbReference type="ARBA" id="ARBA00004123"/>
    </source>
</evidence>
<dbReference type="CDD" id="cd11295">
    <property type="entry name" value="Mago_nashi"/>
    <property type="match status" value="1"/>
</dbReference>
<dbReference type="FunFam" id="3.30.1560.10:FF:000001">
    <property type="entry name" value="Protein mago nashi homolog"/>
    <property type="match status" value="1"/>
</dbReference>
<dbReference type="EMBL" id="JAACJM010000013">
    <property type="protein sequence ID" value="KAF5369403.1"/>
    <property type="molecule type" value="Genomic_DNA"/>
</dbReference>
<dbReference type="Proteomes" id="UP000559256">
    <property type="component" value="Unassembled WGS sequence"/>
</dbReference>
<dbReference type="GO" id="GO:0008380">
    <property type="term" value="P:RNA splicing"/>
    <property type="evidence" value="ECO:0007669"/>
    <property type="project" value="InterPro"/>
</dbReference>
<dbReference type="OrthoDB" id="9976870at2759"/>
<dbReference type="PANTHER" id="PTHR12638">
    <property type="entry name" value="PROTEIN MAGO NASHI HOMOLOG"/>
    <property type="match status" value="1"/>
</dbReference>
<proteinExistence type="inferred from homology"/>
<name>A0A8H5GQX7_9AGAR</name>
<evidence type="ECO:0000256" key="2">
    <source>
        <dbReference type="ARBA" id="ARBA00009270"/>
    </source>
</evidence>
<dbReference type="Gene3D" id="2.60.120.10">
    <property type="entry name" value="Jelly Rolls"/>
    <property type="match status" value="1"/>
</dbReference>
<reference evidence="4 5" key="1">
    <citation type="journal article" date="2020" name="ISME J.">
        <title>Uncovering the hidden diversity of litter-decomposition mechanisms in mushroom-forming fungi.</title>
        <authorList>
            <person name="Floudas D."/>
            <person name="Bentzer J."/>
            <person name="Ahren D."/>
            <person name="Johansson T."/>
            <person name="Persson P."/>
            <person name="Tunlid A."/>
        </authorList>
    </citation>
    <scope>NUCLEOTIDE SEQUENCE [LARGE SCALE GENOMIC DNA]</scope>
    <source>
        <strain evidence="4 5">CBS 291.85</strain>
    </source>
</reference>
<comment type="caution">
    <text evidence="4">The sequence shown here is derived from an EMBL/GenBank/DDBJ whole genome shotgun (WGS) entry which is preliminary data.</text>
</comment>
<comment type="similarity">
    <text evidence="2">Belongs to the mago nashi family.</text>
</comment>
<accession>A0A8H5GQX7</accession>
<dbReference type="InterPro" id="IPR011051">
    <property type="entry name" value="RmlC_Cupin_sf"/>
</dbReference>
<keyword evidence="5" id="KW-1185">Reference proteome</keyword>
<dbReference type="Gene3D" id="3.30.1560.10">
    <property type="entry name" value="Mago nashi"/>
    <property type="match status" value="1"/>
</dbReference>
<evidence type="ECO:0000313" key="5">
    <source>
        <dbReference type="Proteomes" id="UP000559256"/>
    </source>
</evidence>
<comment type="subcellular location">
    <subcellularLocation>
        <location evidence="1">Nucleus</location>
    </subcellularLocation>
</comment>
<keyword evidence="3" id="KW-0539">Nucleus</keyword>
<dbReference type="AlphaFoldDB" id="A0A8H5GQX7"/>
<dbReference type="SUPFAM" id="SSF89817">
    <property type="entry name" value="Mago nashi protein"/>
    <property type="match status" value="1"/>
</dbReference>
<sequence>MSSTDNDPFYLRYYTGHSGKHGHEFLEFEYSHGRLRYANNSNYRNDSLIRKEMWVSPLVVKEFKRIIEASEIVKEDDTNWPKKNIVGKQELEIRIGSDHIAFETAKIGSLVDIQDSEDPEGLRVFYYLIQDLRVGVSVLFVLSSPSSPCISKSNPYKHVSSSWVLAWCTFLRRVLLFVLAVILVLVHSLCLGKTPKRDPDGAWNFFDGALKTWFVQADGNSFTSRQVFKHSNPHTGAGRKSTATPPYHWHIYQTERFDVKSGVLCYDLDGKQGKLHAGETVTIPPYHYHTFWSDPDAGADLDVHITVSGGPNAGFDESFIHNFYGYLSSATMQGHAPNLFQMLAFLDSSDVVLVDFPLWSGRLANVVLGRWIGKGIAGFKTEYKEFSEASE</sequence>